<protein>
    <submittedName>
        <fullName evidence="2">Uncharacterized protein</fullName>
    </submittedName>
</protein>
<keyword evidence="1" id="KW-0812">Transmembrane</keyword>
<keyword evidence="1" id="KW-0472">Membrane</keyword>
<evidence type="ECO:0000256" key="1">
    <source>
        <dbReference type="SAM" id="Phobius"/>
    </source>
</evidence>
<sequence>MTVAFNPSGLINSLEYNLYKGVSRSKIDNQQKIEACTAEADEITEQRSSAYRTEAVVMIACAVGLVALAVIGSTIEWKLESIKSDLSNLSSISLGNLNPEQSANLKGTIESLKKTQKKLNTYKNFYNGLNIAAQKGSDCYSSFSRVSINELDHQYKKKEMRLQQLHQELYNSSTQSLLNDVKDMKRRQQQAKAAAG</sequence>
<feature type="transmembrane region" description="Helical" evidence="1">
    <location>
        <begin position="55"/>
        <end position="75"/>
    </location>
</feature>
<reference evidence="2 3" key="1">
    <citation type="submission" date="2020-01" db="EMBL/GenBank/DDBJ databases">
        <authorList>
            <person name="Sixt B."/>
            <person name="Schulz F."/>
            <person name="Kostanjsek R."/>
            <person name="Koestlbacher S."/>
            <person name="Collingro A."/>
            <person name="Toenshoff E."/>
            <person name="Horn M."/>
        </authorList>
    </citation>
    <scope>NUCLEOTIDE SEQUENCE [LARGE SCALE GENOMIC DNA]</scope>
    <source>
        <strain evidence="2 3">15C</strain>
    </source>
</reference>
<reference evidence="2 3" key="2">
    <citation type="submission" date="2021-05" db="EMBL/GenBank/DDBJ databases">
        <title>Ecology and evolution of chlamydial symbionts of arthropods.</title>
        <authorList>
            <person name="Halter T."/>
            <person name="Sixt B.S."/>
            <person name="Toenshoff E.R."/>
            <person name="Koestlbacher S."/>
            <person name="Schulz F."/>
            <person name="Kostanjsek R."/>
            <person name="Collingro A."/>
            <person name="Hendrickx F."/>
            <person name="Horn M."/>
        </authorList>
    </citation>
    <scope>NUCLEOTIDE SEQUENCE [LARGE SCALE GENOMIC DNA]</scope>
    <source>
        <strain evidence="2 3">15C</strain>
    </source>
</reference>
<keyword evidence="1" id="KW-1133">Transmembrane helix</keyword>
<accession>A0ABX8YZ74</accession>
<proteinExistence type="predicted"/>
<name>A0ABX8YZ74_9BACT</name>
<evidence type="ECO:0000313" key="2">
    <source>
        <dbReference type="EMBL" id="QZA58664.1"/>
    </source>
</evidence>
<gene>
    <name evidence="2" type="ORF">RHAB15C_0000542</name>
</gene>
<keyword evidence="3" id="KW-1185">Reference proteome</keyword>
<dbReference type="Proteomes" id="UP000822862">
    <property type="component" value="Chromosome"/>
</dbReference>
<evidence type="ECO:0000313" key="3">
    <source>
        <dbReference type="Proteomes" id="UP000822862"/>
    </source>
</evidence>
<dbReference type="RefSeq" id="WP_194845742.1">
    <property type="nucleotide sequence ID" value="NZ_CP075585.1"/>
</dbReference>
<organism evidence="2 3">
    <name type="scientific">Candidatus Rhabdochlamydia porcellionis</name>
    <dbReference type="NCBI Taxonomy" id="225148"/>
    <lineage>
        <taxon>Bacteria</taxon>
        <taxon>Pseudomonadati</taxon>
        <taxon>Chlamydiota</taxon>
        <taxon>Chlamydiia</taxon>
        <taxon>Parachlamydiales</taxon>
        <taxon>Candidatus Rhabdochlamydiaceae</taxon>
        <taxon>Candidatus Rhabdochlamydia</taxon>
    </lineage>
</organism>
<dbReference type="EMBL" id="CP075585">
    <property type="protein sequence ID" value="QZA58664.1"/>
    <property type="molecule type" value="Genomic_DNA"/>
</dbReference>